<accession>A0AA85FLN6</accession>
<evidence type="ECO:0000313" key="13">
    <source>
        <dbReference type="WBParaSite" id="SRDH1_55500.3"/>
    </source>
</evidence>
<dbReference type="PANTHER" id="PTHR13117:SF5">
    <property type="entry name" value="PROTEIN RFT1 HOMOLOG"/>
    <property type="match status" value="1"/>
</dbReference>
<feature type="transmembrane region" description="Helical" evidence="9">
    <location>
        <begin position="122"/>
        <end position="141"/>
    </location>
</feature>
<dbReference type="InterPro" id="IPR007594">
    <property type="entry name" value="RFT1"/>
</dbReference>
<evidence type="ECO:0000313" key="12">
    <source>
        <dbReference type="WBParaSite" id="SRDH1_55500.2"/>
    </source>
</evidence>
<comment type="subcellular location">
    <subcellularLocation>
        <location evidence="1 9">Endoplasmic reticulum membrane</location>
        <topology evidence="1 9">Multi-pass membrane protein</topology>
    </subcellularLocation>
</comment>
<feature type="transmembrane region" description="Helical" evidence="9">
    <location>
        <begin position="573"/>
        <end position="591"/>
    </location>
</feature>
<feature type="transmembrane region" description="Helical" evidence="9">
    <location>
        <begin position="339"/>
        <end position="362"/>
    </location>
</feature>
<keyword evidence="5" id="KW-0256">Endoplasmic reticulum</keyword>
<dbReference type="WBParaSite" id="SRDH1_55500.3">
    <property type="protein sequence ID" value="SRDH1_55500.3"/>
    <property type="gene ID" value="SRDH1_55500"/>
</dbReference>
<feature type="transmembrane region" description="Helical" evidence="9">
    <location>
        <begin position="502"/>
        <end position="522"/>
    </location>
</feature>
<organism evidence="11 12">
    <name type="scientific">Schistosoma rodhaini</name>
    <dbReference type="NCBI Taxonomy" id="6188"/>
    <lineage>
        <taxon>Eukaryota</taxon>
        <taxon>Metazoa</taxon>
        <taxon>Spiralia</taxon>
        <taxon>Lophotrochozoa</taxon>
        <taxon>Platyhelminthes</taxon>
        <taxon>Trematoda</taxon>
        <taxon>Digenea</taxon>
        <taxon>Strigeidida</taxon>
        <taxon>Schistosomatoidea</taxon>
        <taxon>Schistosomatidae</taxon>
        <taxon>Schistosoma</taxon>
    </lineage>
</organism>
<evidence type="ECO:0000313" key="11">
    <source>
        <dbReference type="Proteomes" id="UP000050792"/>
    </source>
</evidence>
<feature type="transmembrane region" description="Helical" evidence="9">
    <location>
        <begin position="676"/>
        <end position="696"/>
    </location>
</feature>
<reference evidence="12 13" key="2">
    <citation type="submission" date="2023-11" db="UniProtKB">
        <authorList>
            <consortium name="WormBaseParasite"/>
        </authorList>
    </citation>
    <scope>IDENTIFICATION</scope>
</reference>
<dbReference type="GO" id="GO:0005789">
    <property type="term" value="C:endoplasmic reticulum membrane"/>
    <property type="evidence" value="ECO:0007669"/>
    <property type="project" value="UniProtKB-SubCell"/>
</dbReference>
<comment type="function">
    <text evidence="8 9">Intramembrane glycolipid transporter that operates in the biosynthetic pathway of dolichol-linked oligosaccharides, the glycan precursors employed in protein asparagine (N)-glycosylation. The sequential addition of sugars to dolichol pyrophosphate produces dolichol-linked oligosaccharides containing fourteen sugars, including two GlcNAcs, nine mannoses and three glucoses. Once assembled, the oligosaccharide is transferred from the lipid to nascent proteins by oligosaccharyltransferases. The assembly of dolichol-linked oligosaccharides begins on the cytosolic side of the endoplasmic reticulum membrane and finishes in its lumen. RFT1 could mediate the translocation of the cytosolically oriented intermediate DolPP-GlcNAc2Man5, produced by ALG11, into the ER lumen where dolichol-linked oligosaccharides assembly continues. However, the intramembrane lipid transporter activity could not be confirmed in vitro.</text>
</comment>
<evidence type="ECO:0000256" key="6">
    <source>
        <dbReference type="ARBA" id="ARBA00022989"/>
    </source>
</evidence>
<dbReference type="GO" id="GO:0034203">
    <property type="term" value="P:glycolipid translocation"/>
    <property type="evidence" value="ECO:0007669"/>
    <property type="project" value="TreeGrafter"/>
</dbReference>
<feature type="transmembrane region" description="Helical" evidence="9">
    <location>
        <begin position="232"/>
        <end position="254"/>
    </location>
</feature>
<keyword evidence="7 9" id="KW-0472">Membrane</keyword>
<feature type="transmembrane region" description="Helical" evidence="9">
    <location>
        <begin position="280"/>
        <end position="302"/>
    </location>
</feature>
<feature type="transmembrane region" description="Helical" evidence="9">
    <location>
        <begin position="542"/>
        <end position="561"/>
    </location>
</feature>
<evidence type="ECO:0000256" key="9">
    <source>
        <dbReference type="RuleBase" id="RU365067"/>
    </source>
</evidence>
<feature type="transmembrane region" description="Helical" evidence="9">
    <location>
        <begin position="702"/>
        <end position="725"/>
    </location>
</feature>
<feature type="region of interest" description="Disordered" evidence="10">
    <location>
        <begin position="1"/>
        <end position="31"/>
    </location>
</feature>
<evidence type="ECO:0000256" key="4">
    <source>
        <dbReference type="ARBA" id="ARBA00022692"/>
    </source>
</evidence>
<evidence type="ECO:0000256" key="3">
    <source>
        <dbReference type="ARBA" id="ARBA00010288"/>
    </source>
</evidence>
<dbReference type="Pfam" id="PF04506">
    <property type="entry name" value="Rft-1"/>
    <property type="match status" value="1"/>
</dbReference>
<protein>
    <recommendedName>
        <fullName evidence="9">Protein RFT1 homolog</fullName>
    </recommendedName>
</protein>
<evidence type="ECO:0000256" key="10">
    <source>
        <dbReference type="SAM" id="MobiDB-lite"/>
    </source>
</evidence>
<evidence type="ECO:0000256" key="1">
    <source>
        <dbReference type="ARBA" id="ARBA00004477"/>
    </source>
</evidence>
<dbReference type="Proteomes" id="UP000050792">
    <property type="component" value="Unassembled WGS sequence"/>
</dbReference>
<evidence type="ECO:0000256" key="7">
    <source>
        <dbReference type="ARBA" id="ARBA00023136"/>
    </source>
</evidence>
<dbReference type="AlphaFoldDB" id="A0AA85FLN6"/>
<feature type="transmembrane region" description="Helical" evidence="9">
    <location>
        <begin position="314"/>
        <end position="333"/>
    </location>
</feature>
<feature type="compositionally biased region" description="Polar residues" evidence="10">
    <location>
        <begin position="17"/>
        <end position="31"/>
    </location>
</feature>
<dbReference type="GO" id="GO:0006488">
    <property type="term" value="P:dolichol-linked oligosaccharide biosynthetic process"/>
    <property type="evidence" value="ECO:0007669"/>
    <property type="project" value="InterPro"/>
</dbReference>
<dbReference type="WBParaSite" id="SRDH1_55500.2">
    <property type="protein sequence ID" value="SRDH1_55500.2"/>
    <property type="gene ID" value="SRDH1_55500"/>
</dbReference>
<evidence type="ECO:0000256" key="5">
    <source>
        <dbReference type="ARBA" id="ARBA00022824"/>
    </source>
</evidence>
<proteinExistence type="inferred from homology"/>
<dbReference type="WBParaSite" id="SRDH1_55500.4">
    <property type="protein sequence ID" value="SRDH1_55500.4"/>
    <property type="gene ID" value="SRDH1_55500"/>
</dbReference>
<evidence type="ECO:0000256" key="2">
    <source>
        <dbReference type="ARBA" id="ARBA00004922"/>
    </source>
</evidence>
<comment type="similarity">
    <text evidence="3 9">Belongs to the RFT1 family.</text>
</comment>
<feature type="transmembrane region" description="Helical" evidence="9">
    <location>
        <begin position="86"/>
        <end position="110"/>
    </location>
</feature>
<name>A0AA85FLN6_9TREM</name>
<keyword evidence="11" id="KW-1185">Reference proteome</keyword>
<sequence length="748" mass="84708">MSSQTDNVTPYDRDEVSSNPAQNNNETLTTNSTIRNTIKQIKCNISNYLFTSRTESNQMKLNSNMHINDTTNKSSSKLSNQNDSEFLNTGFTLIGYTFLLQIILHIMTFLLNSLSYRYLDTASLGLVNVRLGLFYSTLIFTSREAFRRACLSRGGQVVNCNNNNNNNNNNNRKSTESLSNAKVTTIVDSINEDFVDVSQLIKSCKQEINQDCHTSVQCSLQYNEQLYGILNLAWLVLPIGFIIVILLSFVWIFILPSPSNLINESNSELNLTSSIIEQRYILSIMIYALSGLFELATEPLWLICQLSHEVRARIFIEAFANTARSIGILFAIFTVPSQYAIYSLSIPQLFHGSTLFISYLLYFQYGIPRSTLNNGLKLKGITGIASLKDILPSYFRYSIDRQGLQLVKNFFGQCILKQLLTEGERYLISAFHLISFTDQGIYDLVNNLGSLAARLLFLPLEESCHFMFSQCIQRDISPNKQNKKLLLDAFCMLKTALRISSLIAWIGVTFAQANSRLLLMIYAGHRLADNDVAVNLLQLYSAYVLLLAWNGSTEALLNSAMSTDDVLRHNQRLIIFSIIFLGANWFFVPVFNVYGFVLANCINMITRILYSVYYINKFLAKIDEPTNNEKQNNMDDDNDSSCSSISSKSSTFGVLSNCEIGKFSNISLLSLMFPSYSELCILSISLICTLVSQHFFCCSFGILWMILHGTITFGFLFITLTIIYYEEGDIFQLIQNRLLFLSQNKKSQ</sequence>
<reference evidence="11" key="1">
    <citation type="submission" date="2022-06" db="EMBL/GenBank/DDBJ databases">
        <authorList>
            <person name="Berger JAMES D."/>
            <person name="Berger JAMES D."/>
        </authorList>
    </citation>
    <scope>NUCLEOTIDE SEQUENCE [LARGE SCALE GENOMIC DNA]</scope>
</reference>
<keyword evidence="6 9" id="KW-1133">Transmembrane helix</keyword>
<comment type="pathway">
    <text evidence="2">Protein modification; protein glycosylation.</text>
</comment>
<dbReference type="PANTHER" id="PTHR13117">
    <property type="entry name" value="ENDOPLASMIC RETICULUM MULTISPAN TRANSMEMBRANE PROTEIN-RELATED"/>
    <property type="match status" value="1"/>
</dbReference>
<keyword evidence="4 9" id="KW-0812">Transmembrane</keyword>
<evidence type="ECO:0000256" key="8">
    <source>
        <dbReference type="ARBA" id="ARBA00045912"/>
    </source>
</evidence>